<dbReference type="InterPro" id="IPR036291">
    <property type="entry name" value="NAD(P)-bd_dom_sf"/>
</dbReference>
<evidence type="ECO:0000256" key="1">
    <source>
        <dbReference type="ARBA" id="ARBA00022857"/>
    </source>
</evidence>
<dbReference type="AlphaFoldDB" id="A0A371CL52"/>
<evidence type="ECO:0000313" key="4">
    <source>
        <dbReference type="EMBL" id="RDX41012.1"/>
    </source>
</evidence>
<dbReference type="STRING" id="139420.A0A371CL52"/>
<evidence type="ECO:0000313" key="5">
    <source>
        <dbReference type="Proteomes" id="UP000256964"/>
    </source>
</evidence>
<dbReference type="Gene3D" id="3.90.25.10">
    <property type="entry name" value="UDP-galactose 4-epimerase, domain 1"/>
    <property type="match status" value="1"/>
</dbReference>
<organism evidence="4 5">
    <name type="scientific">Lentinus brumalis</name>
    <dbReference type="NCBI Taxonomy" id="2498619"/>
    <lineage>
        <taxon>Eukaryota</taxon>
        <taxon>Fungi</taxon>
        <taxon>Dikarya</taxon>
        <taxon>Basidiomycota</taxon>
        <taxon>Agaricomycotina</taxon>
        <taxon>Agaricomycetes</taxon>
        <taxon>Polyporales</taxon>
        <taxon>Polyporaceae</taxon>
        <taxon>Lentinus</taxon>
    </lineage>
</organism>
<dbReference type="InterPro" id="IPR008030">
    <property type="entry name" value="NmrA-like"/>
</dbReference>
<keyword evidence="2" id="KW-0560">Oxidoreductase</keyword>
<reference evidence="4 5" key="1">
    <citation type="journal article" date="2018" name="Biotechnol. Biofuels">
        <title>Integrative visual omics of the white-rot fungus Polyporus brumalis exposes the biotechnological potential of its oxidative enzymes for delignifying raw plant biomass.</title>
        <authorList>
            <person name="Miyauchi S."/>
            <person name="Rancon A."/>
            <person name="Drula E."/>
            <person name="Hage H."/>
            <person name="Chaduli D."/>
            <person name="Favel A."/>
            <person name="Grisel S."/>
            <person name="Henrissat B."/>
            <person name="Herpoel-Gimbert I."/>
            <person name="Ruiz-Duenas F.J."/>
            <person name="Chevret D."/>
            <person name="Hainaut M."/>
            <person name="Lin J."/>
            <person name="Wang M."/>
            <person name="Pangilinan J."/>
            <person name="Lipzen A."/>
            <person name="Lesage-Meessen L."/>
            <person name="Navarro D."/>
            <person name="Riley R."/>
            <person name="Grigoriev I.V."/>
            <person name="Zhou S."/>
            <person name="Raouche S."/>
            <person name="Rosso M.N."/>
        </authorList>
    </citation>
    <scope>NUCLEOTIDE SEQUENCE [LARGE SCALE GENOMIC DNA]</scope>
    <source>
        <strain evidence="4 5">BRFM 1820</strain>
    </source>
</reference>
<dbReference type="SUPFAM" id="SSF51735">
    <property type="entry name" value="NAD(P)-binding Rossmann-fold domains"/>
    <property type="match status" value="1"/>
</dbReference>
<dbReference type="InterPro" id="IPR051609">
    <property type="entry name" value="NmrA/Isoflavone_reductase-like"/>
</dbReference>
<proteinExistence type="predicted"/>
<sequence length="306" mass="33136">MSGYTVAIVGGTGTLGFPVSTEFLTSFRSSFPIVRVLVRDTVSEKAQELAAKGAELHKLDEANLSQALDKAFAGVDAIVNTLPSKASETVKHGLIDAVAKSTAKVYFLSEFGIDHRLSDSDGYENDEWVAKELAAETRQKVKDKKVVAVYTGPFLQIAFSGPWLGFDIENNTFTTYGSPSRKVSFTSLPDIGKAVAQLAILAIDPATSAKVPDELRIASNTLSIENIRDVVARVKSIEKGKIVTEDLAAKKEELKKAPNAPGAILAIIRVLIGEEKLDFSDNANELINPGESLWKWKTVEEQLRGL</sequence>
<gene>
    <name evidence="4" type="ORF">OH76DRAFT_1450140</name>
</gene>
<dbReference type="Pfam" id="PF05368">
    <property type="entry name" value="NmrA"/>
    <property type="match status" value="1"/>
</dbReference>
<accession>A0A371CL52</accession>
<dbReference type="OrthoDB" id="5283654at2759"/>
<feature type="domain" description="NmrA-like" evidence="3">
    <location>
        <begin position="5"/>
        <end position="301"/>
    </location>
</feature>
<dbReference type="GO" id="GO:0016491">
    <property type="term" value="F:oxidoreductase activity"/>
    <property type="evidence" value="ECO:0007669"/>
    <property type="project" value="UniProtKB-KW"/>
</dbReference>
<keyword evidence="5" id="KW-1185">Reference proteome</keyword>
<dbReference type="PANTHER" id="PTHR47706">
    <property type="entry name" value="NMRA-LIKE FAMILY PROTEIN"/>
    <property type="match status" value="1"/>
</dbReference>
<dbReference type="EMBL" id="KZ857527">
    <property type="protein sequence ID" value="RDX41012.1"/>
    <property type="molecule type" value="Genomic_DNA"/>
</dbReference>
<dbReference type="Proteomes" id="UP000256964">
    <property type="component" value="Unassembled WGS sequence"/>
</dbReference>
<dbReference type="Gene3D" id="3.40.50.720">
    <property type="entry name" value="NAD(P)-binding Rossmann-like Domain"/>
    <property type="match status" value="1"/>
</dbReference>
<keyword evidence="1" id="KW-0521">NADP</keyword>
<name>A0A371CL52_9APHY</name>
<protein>
    <submittedName>
        <fullName evidence="4">NAD(P)-binding protein</fullName>
    </submittedName>
</protein>
<evidence type="ECO:0000259" key="3">
    <source>
        <dbReference type="Pfam" id="PF05368"/>
    </source>
</evidence>
<dbReference type="PANTHER" id="PTHR47706:SF9">
    <property type="entry name" value="NMRA-LIKE DOMAIN-CONTAINING PROTEIN-RELATED"/>
    <property type="match status" value="1"/>
</dbReference>
<evidence type="ECO:0000256" key="2">
    <source>
        <dbReference type="ARBA" id="ARBA00023002"/>
    </source>
</evidence>